<dbReference type="FunFam" id="1.50.10.130:FF:000002">
    <property type="entry name" value="Ent-copalyl diphosphate synthase, chloroplastic"/>
    <property type="match status" value="1"/>
</dbReference>
<organism evidence="7 9">
    <name type="scientific">Medicago truncatula</name>
    <name type="common">Barrel medic</name>
    <name type="synonym">Medicago tribuloides</name>
    <dbReference type="NCBI Taxonomy" id="3880"/>
    <lineage>
        <taxon>Eukaryota</taxon>
        <taxon>Viridiplantae</taxon>
        <taxon>Streptophyta</taxon>
        <taxon>Embryophyta</taxon>
        <taxon>Tracheophyta</taxon>
        <taxon>Spermatophyta</taxon>
        <taxon>Magnoliopsida</taxon>
        <taxon>eudicotyledons</taxon>
        <taxon>Gunneridae</taxon>
        <taxon>Pentapetalae</taxon>
        <taxon>rosids</taxon>
        <taxon>fabids</taxon>
        <taxon>Fabales</taxon>
        <taxon>Fabaceae</taxon>
        <taxon>Papilionoideae</taxon>
        <taxon>50 kb inversion clade</taxon>
        <taxon>NPAAA clade</taxon>
        <taxon>Hologalegina</taxon>
        <taxon>IRL clade</taxon>
        <taxon>Trifolieae</taxon>
        <taxon>Medicago</taxon>
    </lineage>
</organism>
<dbReference type="STRING" id="3880.G7INZ1"/>
<dbReference type="GO" id="GO:0000287">
    <property type="term" value="F:magnesium ion binding"/>
    <property type="evidence" value="ECO:0000318"/>
    <property type="project" value="GO_Central"/>
</dbReference>
<reference evidence="8" key="3">
    <citation type="submission" date="2015-04" db="UniProtKB">
        <authorList>
            <consortium name="EnsemblPlants"/>
        </authorList>
    </citation>
    <scope>IDENTIFICATION</scope>
    <source>
        <strain evidence="8">cv. Jemalong A17</strain>
    </source>
</reference>
<name>G7INZ1_MEDTR</name>
<dbReference type="Gene3D" id="1.10.600.10">
    <property type="entry name" value="Farnesyl Diphosphate Synthase"/>
    <property type="match status" value="1"/>
</dbReference>
<feature type="domain" description="Terpene synthase metal-binding" evidence="6">
    <location>
        <begin position="464"/>
        <end position="698"/>
    </location>
</feature>
<proteinExistence type="predicted"/>
<evidence type="ECO:0000259" key="6">
    <source>
        <dbReference type="Pfam" id="PF03936"/>
    </source>
</evidence>
<dbReference type="AlphaFoldDB" id="G7INZ1"/>
<dbReference type="OMA" id="WNIGSLH"/>
<dbReference type="SUPFAM" id="SSF48239">
    <property type="entry name" value="Terpenoid cyclases/Protein prenyltransferases"/>
    <property type="match status" value="2"/>
</dbReference>
<dbReference type="Pfam" id="PF01397">
    <property type="entry name" value="Terpene_synth"/>
    <property type="match status" value="1"/>
</dbReference>
<reference evidence="7 9" key="2">
    <citation type="journal article" date="2014" name="BMC Genomics">
        <title>An improved genome release (version Mt4.0) for the model legume Medicago truncatula.</title>
        <authorList>
            <person name="Tang H."/>
            <person name="Krishnakumar V."/>
            <person name="Bidwell S."/>
            <person name="Rosen B."/>
            <person name="Chan A."/>
            <person name="Zhou S."/>
            <person name="Gentzbittel L."/>
            <person name="Childs K.L."/>
            <person name="Yandell M."/>
            <person name="Gundlach H."/>
            <person name="Mayer K.F."/>
            <person name="Schwartz D.C."/>
            <person name="Town C.D."/>
        </authorList>
    </citation>
    <scope>GENOME REANNOTATION</scope>
    <source>
        <strain evidence="8 9">cv. Jemalong A17</strain>
    </source>
</reference>
<evidence type="ECO:0000256" key="3">
    <source>
        <dbReference type="ARBA" id="ARBA00022842"/>
    </source>
</evidence>
<evidence type="ECO:0000256" key="1">
    <source>
        <dbReference type="ARBA" id="ARBA00001946"/>
    </source>
</evidence>
<dbReference type="EMBL" id="CM001218">
    <property type="protein sequence ID" value="AES63753.1"/>
    <property type="molecule type" value="Genomic_DNA"/>
</dbReference>
<dbReference type="InterPro" id="IPR008949">
    <property type="entry name" value="Isoprenoid_synthase_dom_sf"/>
</dbReference>
<dbReference type="InterPro" id="IPR005630">
    <property type="entry name" value="Terpene_synthase_metal-bd"/>
</dbReference>
<evidence type="ECO:0000256" key="4">
    <source>
        <dbReference type="ARBA" id="ARBA00023239"/>
    </source>
</evidence>
<dbReference type="InterPro" id="IPR001906">
    <property type="entry name" value="Terpene_synth_N"/>
</dbReference>
<dbReference type="SFLD" id="SFLDG01014">
    <property type="entry name" value="Terpene_Cyclase_Like_1_N-term"/>
    <property type="match status" value="1"/>
</dbReference>
<dbReference type="eggNOG" id="ENOG502REU3">
    <property type="taxonomic scope" value="Eukaryota"/>
</dbReference>
<keyword evidence="2" id="KW-0479">Metal-binding</keyword>
<evidence type="ECO:0000313" key="7">
    <source>
        <dbReference type="EMBL" id="AES63753.1"/>
    </source>
</evidence>
<dbReference type="KEGG" id="mtr:11421616"/>
<evidence type="ECO:0000313" key="9">
    <source>
        <dbReference type="Proteomes" id="UP000002051"/>
    </source>
</evidence>
<dbReference type="FunFam" id="1.10.600.10:FF:000036">
    <property type="entry name" value="cis-abienol synthase, chloroplastic"/>
    <property type="match status" value="1"/>
</dbReference>
<reference evidence="7 9" key="1">
    <citation type="journal article" date="2011" name="Nature">
        <title>The Medicago genome provides insight into the evolution of rhizobial symbioses.</title>
        <authorList>
            <person name="Young N.D."/>
            <person name="Debelle F."/>
            <person name="Oldroyd G.E."/>
            <person name="Geurts R."/>
            <person name="Cannon S.B."/>
            <person name="Udvardi M.K."/>
            <person name="Benedito V.A."/>
            <person name="Mayer K.F."/>
            <person name="Gouzy J."/>
            <person name="Schoof H."/>
            <person name="Van de Peer Y."/>
            <person name="Proost S."/>
            <person name="Cook D.R."/>
            <person name="Meyers B.C."/>
            <person name="Spannagl M."/>
            <person name="Cheung F."/>
            <person name="De Mita S."/>
            <person name="Krishnakumar V."/>
            <person name="Gundlach H."/>
            <person name="Zhou S."/>
            <person name="Mudge J."/>
            <person name="Bharti A.K."/>
            <person name="Murray J.D."/>
            <person name="Naoumkina M.A."/>
            <person name="Rosen B."/>
            <person name="Silverstein K.A."/>
            <person name="Tang H."/>
            <person name="Rombauts S."/>
            <person name="Zhao P.X."/>
            <person name="Zhou P."/>
            <person name="Barbe V."/>
            <person name="Bardou P."/>
            <person name="Bechner M."/>
            <person name="Bellec A."/>
            <person name="Berger A."/>
            <person name="Berges H."/>
            <person name="Bidwell S."/>
            <person name="Bisseling T."/>
            <person name="Choisne N."/>
            <person name="Couloux A."/>
            <person name="Denny R."/>
            <person name="Deshpande S."/>
            <person name="Dai X."/>
            <person name="Doyle J.J."/>
            <person name="Dudez A.M."/>
            <person name="Farmer A.D."/>
            <person name="Fouteau S."/>
            <person name="Franken C."/>
            <person name="Gibelin C."/>
            <person name="Gish J."/>
            <person name="Goldstein S."/>
            <person name="Gonzalez A.J."/>
            <person name="Green P.J."/>
            <person name="Hallab A."/>
            <person name="Hartog M."/>
            <person name="Hua A."/>
            <person name="Humphray S.J."/>
            <person name="Jeong D.H."/>
            <person name="Jing Y."/>
            <person name="Jocker A."/>
            <person name="Kenton S.M."/>
            <person name="Kim D.J."/>
            <person name="Klee K."/>
            <person name="Lai H."/>
            <person name="Lang C."/>
            <person name="Lin S."/>
            <person name="Macmil S.L."/>
            <person name="Magdelenat G."/>
            <person name="Matthews L."/>
            <person name="McCorrison J."/>
            <person name="Monaghan E.L."/>
            <person name="Mun J.H."/>
            <person name="Najar F.Z."/>
            <person name="Nicholson C."/>
            <person name="Noirot C."/>
            <person name="O'Bleness M."/>
            <person name="Paule C.R."/>
            <person name="Poulain J."/>
            <person name="Prion F."/>
            <person name="Qin B."/>
            <person name="Qu C."/>
            <person name="Retzel E.F."/>
            <person name="Riddle C."/>
            <person name="Sallet E."/>
            <person name="Samain S."/>
            <person name="Samson N."/>
            <person name="Sanders I."/>
            <person name="Saurat O."/>
            <person name="Scarpelli C."/>
            <person name="Schiex T."/>
            <person name="Segurens B."/>
            <person name="Severin A.J."/>
            <person name="Sherrier D.J."/>
            <person name="Shi R."/>
            <person name="Sims S."/>
            <person name="Singer S.R."/>
            <person name="Sinharoy S."/>
            <person name="Sterck L."/>
            <person name="Viollet A."/>
            <person name="Wang B.B."/>
            <person name="Wang K."/>
            <person name="Wang M."/>
            <person name="Wang X."/>
            <person name="Warfsmann J."/>
            <person name="Weissenbach J."/>
            <person name="White D.D."/>
            <person name="White J.D."/>
            <person name="Wiley G.B."/>
            <person name="Wincker P."/>
            <person name="Xing Y."/>
            <person name="Yang L."/>
            <person name="Yao Z."/>
            <person name="Ying F."/>
            <person name="Zhai J."/>
            <person name="Zhou L."/>
            <person name="Zuber A."/>
            <person name="Denarie J."/>
            <person name="Dixon R.A."/>
            <person name="May G.D."/>
            <person name="Schwartz D.C."/>
            <person name="Rogers J."/>
            <person name="Quetier F."/>
            <person name="Town C.D."/>
            <person name="Roe B.A."/>
        </authorList>
    </citation>
    <scope>NUCLEOTIDE SEQUENCE [LARGE SCALE GENOMIC DNA]</scope>
    <source>
        <strain evidence="7">A17</strain>
        <strain evidence="8 9">cv. Jemalong A17</strain>
    </source>
</reference>
<dbReference type="Proteomes" id="UP000002051">
    <property type="component" value="Chromosome 2"/>
</dbReference>
<keyword evidence="9" id="KW-1185">Reference proteome</keyword>
<gene>
    <name evidence="8" type="primary">11421616</name>
    <name evidence="7" type="ordered locus">MTR_2g012870</name>
</gene>
<dbReference type="PANTHER" id="PTHR31739">
    <property type="entry name" value="ENT-COPALYL DIPHOSPHATE SYNTHASE, CHLOROPLASTIC"/>
    <property type="match status" value="1"/>
</dbReference>
<comment type="cofactor">
    <cofactor evidence="1">
        <name>Mg(2+)</name>
        <dbReference type="ChEBI" id="CHEBI:18420"/>
    </cofactor>
</comment>
<sequence>MELPLSCIERRVRKIKKNIFSSNFDLYNFVFPSTYDTAWLAMIPHSKYPSQPMFNNYLDWLLNNQKPQGYWGESDTIECLPPTIVSMVALIKWNTGKSMVDKGRSFIHANADKLLNEVKDDCPRWLAIVLPAMIELADEIMGLDVLFTKSSRDTMSYIANRRKSFLNKEEVVGDFDWYPPLMSYLEALPPSYVNEKDICKNLSADGSLFQSPSATAKAFMAYGTQECLDYLQSLAQRCPKAVPQAYPMDEDHIKLCIANQLQKFGLGEYFVGEIEVFLAQVYRKYNKEQNSNMNALQLQKDSLAFELLRTHGFKVSPLRFCWFLNDDEIRAEIEKDYKQFTSAMLHVFRASNLMFSGEYELEEARTFSRKLLEKIVSTRKGCLELRQIEHELSFPWFARMDHLEHRMWIEEREVNALWKGKMSYNRVSCLYKDELLQLATLNFEFKQLMYKNELKELNRWAEKCGISNMGFGREKTTYCYFAVAAVTTLPHDSYIRMLVAKSAIIITVADDFFDEIGSLNELEILTDAIQRWDAIGLSSHSKVIFDALDDLVSEATIKYLQQEGTYDDISGSLKDLWYEVFLSWFIEATWSRNGHKPSIDAYLKTGMTSIGSHIMVLSSSCFLKPSLPTKKLRLTPYENITKLLMVICRLLNDVESYQKEKEEGKLNSVLVNLIDNPEFDIEDSIAFVRKMVEKKKKEFLELVLTDGLCDLPKPSKQLHLSCLKVFQMFFNSKNRFDSNTELVEDINKAIYLPLNRTTKCLSSQAFPKKKHIVANLNVNFPFKHNSRINFTGMRFVTPKVRLGYII</sequence>
<dbReference type="Gene3D" id="1.50.10.130">
    <property type="entry name" value="Terpene synthase, N-terminal domain"/>
    <property type="match status" value="1"/>
</dbReference>
<dbReference type="GO" id="GO:0016102">
    <property type="term" value="P:diterpenoid biosynthetic process"/>
    <property type="evidence" value="ECO:0000318"/>
    <property type="project" value="GO_Central"/>
</dbReference>
<dbReference type="Gene3D" id="1.50.10.160">
    <property type="match status" value="1"/>
</dbReference>
<keyword evidence="4" id="KW-0456">Lyase</keyword>
<dbReference type="PANTHER" id="PTHR31739:SF25">
    <property type="entry name" value="(E,E)-GERANYLLINALOOL SYNTHASE"/>
    <property type="match status" value="1"/>
</dbReference>
<protein>
    <submittedName>
        <fullName evidence="7">(E)-nerolidol/(E,E)-geranyl linalool synthase</fullName>
    </submittedName>
</protein>
<dbReference type="PaxDb" id="3880-AES63753"/>
<accession>G7INZ1</accession>
<dbReference type="GO" id="GO:0010333">
    <property type="term" value="F:terpene synthase activity"/>
    <property type="evidence" value="ECO:0000318"/>
    <property type="project" value="GO_Central"/>
</dbReference>
<dbReference type="InterPro" id="IPR050148">
    <property type="entry name" value="Terpene_synthase-like"/>
</dbReference>
<evidence type="ECO:0000256" key="2">
    <source>
        <dbReference type="ARBA" id="ARBA00022723"/>
    </source>
</evidence>
<keyword evidence="3" id="KW-0460">Magnesium</keyword>
<feature type="domain" description="Terpene synthase N-terminal" evidence="5">
    <location>
        <begin position="203"/>
        <end position="392"/>
    </location>
</feature>
<dbReference type="EnsemblPlants" id="AES63753">
    <property type="protein sequence ID" value="AES63753"/>
    <property type="gene ID" value="MTR_2g012870"/>
</dbReference>
<evidence type="ECO:0000259" key="5">
    <source>
        <dbReference type="Pfam" id="PF01397"/>
    </source>
</evidence>
<dbReference type="InterPro" id="IPR036965">
    <property type="entry name" value="Terpene_synth_N_sf"/>
</dbReference>
<dbReference type="InterPro" id="IPR008930">
    <property type="entry name" value="Terpenoid_cyclase/PrenylTrfase"/>
</dbReference>
<dbReference type="OrthoDB" id="2343925at2759"/>
<dbReference type="SUPFAM" id="SSF48576">
    <property type="entry name" value="Terpenoid synthases"/>
    <property type="match status" value="1"/>
</dbReference>
<dbReference type="HOGENOM" id="CLU_003125_2_0_1"/>
<evidence type="ECO:0000313" key="8">
    <source>
        <dbReference type="EnsemblPlants" id="AES63753"/>
    </source>
</evidence>
<dbReference type="Pfam" id="PF03936">
    <property type="entry name" value="Terpene_synth_C"/>
    <property type="match status" value="1"/>
</dbReference>